<name>A0ABQ3EPW5_9HYPH</name>
<proteinExistence type="predicted"/>
<organism evidence="2 3">
    <name type="scientific">Pseudovibrio japonicus</name>
    <dbReference type="NCBI Taxonomy" id="366534"/>
    <lineage>
        <taxon>Bacteria</taxon>
        <taxon>Pseudomonadati</taxon>
        <taxon>Pseudomonadota</taxon>
        <taxon>Alphaproteobacteria</taxon>
        <taxon>Hyphomicrobiales</taxon>
        <taxon>Stappiaceae</taxon>
        <taxon>Pseudovibrio</taxon>
    </lineage>
</organism>
<evidence type="ECO:0000256" key="1">
    <source>
        <dbReference type="SAM" id="MobiDB-lite"/>
    </source>
</evidence>
<evidence type="ECO:0000313" key="3">
    <source>
        <dbReference type="Proteomes" id="UP000637980"/>
    </source>
</evidence>
<dbReference type="RefSeq" id="WP_189438337.1">
    <property type="nucleotide sequence ID" value="NZ_BMXE01000008.1"/>
</dbReference>
<gene>
    <name evidence="2" type="ORF">GCM10007094_37420</name>
</gene>
<comment type="caution">
    <text evidence="2">The sequence shown here is derived from an EMBL/GenBank/DDBJ whole genome shotgun (WGS) entry which is preliminary data.</text>
</comment>
<accession>A0ABQ3EPW5</accession>
<reference evidence="3" key="1">
    <citation type="journal article" date="2019" name="Int. J. Syst. Evol. Microbiol.">
        <title>The Global Catalogue of Microorganisms (GCM) 10K type strain sequencing project: providing services to taxonomists for standard genome sequencing and annotation.</title>
        <authorList>
            <consortium name="The Broad Institute Genomics Platform"/>
            <consortium name="The Broad Institute Genome Sequencing Center for Infectious Disease"/>
            <person name="Wu L."/>
            <person name="Ma J."/>
        </authorList>
    </citation>
    <scope>NUCLEOTIDE SEQUENCE [LARGE SCALE GENOMIC DNA]</scope>
    <source>
        <strain evidence="3">KCTC 12861</strain>
    </source>
</reference>
<feature type="compositionally biased region" description="Polar residues" evidence="1">
    <location>
        <begin position="1"/>
        <end position="16"/>
    </location>
</feature>
<dbReference type="Proteomes" id="UP000637980">
    <property type="component" value="Unassembled WGS sequence"/>
</dbReference>
<keyword evidence="3" id="KW-1185">Reference proteome</keyword>
<evidence type="ECO:0000313" key="2">
    <source>
        <dbReference type="EMBL" id="GHB44600.1"/>
    </source>
</evidence>
<sequence length="219" mass="24975">MDTSFGRNAFSGQPAASNAKPHGSLPARFLDNDYLLGIGLALQKKRGTEYLTGSGNTVQRKINNQLQRVTLQYTNRSFYFSSISEGTIVVFNYLPQSESMAHYNEYAHVGKRLATIRMPQISELHRVVEETKAIAAIELLLTEFPGSLTMLHPVKTRKWFGKDRIEWYARQGGRHYRIETSNSGAGLHQWADHQTLLRLTPKQIHLHSELRLHRMGEEI</sequence>
<feature type="region of interest" description="Disordered" evidence="1">
    <location>
        <begin position="1"/>
        <end position="22"/>
    </location>
</feature>
<protein>
    <submittedName>
        <fullName evidence="2">Uncharacterized protein</fullName>
    </submittedName>
</protein>
<dbReference type="EMBL" id="BMXE01000008">
    <property type="protein sequence ID" value="GHB44600.1"/>
    <property type="molecule type" value="Genomic_DNA"/>
</dbReference>